<evidence type="ECO:0000256" key="1">
    <source>
        <dbReference type="SAM" id="MobiDB-lite"/>
    </source>
</evidence>
<accession>A0A7X6I165</accession>
<evidence type="ECO:0000313" key="3">
    <source>
        <dbReference type="EMBL" id="NJQ07994.1"/>
    </source>
</evidence>
<keyword evidence="4" id="KW-1185">Reference proteome</keyword>
<feature type="signal peptide" evidence="2">
    <location>
        <begin position="1"/>
        <end position="27"/>
    </location>
</feature>
<evidence type="ECO:0000256" key="2">
    <source>
        <dbReference type="SAM" id="SignalP"/>
    </source>
</evidence>
<dbReference type="EMBL" id="JAAVJD010000225">
    <property type="protein sequence ID" value="NJQ07994.1"/>
    <property type="molecule type" value="Genomic_DNA"/>
</dbReference>
<dbReference type="InterPro" id="IPR006311">
    <property type="entry name" value="TAT_signal"/>
</dbReference>
<name>A0A7X6I165_9ACTN</name>
<keyword evidence="2" id="KW-0732">Signal</keyword>
<feature type="compositionally biased region" description="Low complexity" evidence="1">
    <location>
        <begin position="31"/>
        <end position="40"/>
    </location>
</feature>
<organism evidence="3 4">
    <name type="scientific">Streptomyces lonarensis</name>
    <dbReference type="NCBI Taxonomy" id="700599"/>
    <lineage>
        <taxon>Bacteria</taxon>
        <taxon>Bacillati</taxon>
        <taxon>Actinomycetota</taxon>
        <taxon>Actinomycetes</taxon>
        <taxon>Kitasatosporales</taxon>
        <taxon>Streptomycetaceae</taxon>
        <taxon>Streptomyces</taxon>
    </lineage>
</organism>
<protein>
    <submittedName>
        <fullName evidence="3">Uncharacterized protein</fullName>
    </submittedName>
</protein>
<feature type="chain" id="PRO_5030575564" evidence="2">
    <location>
        <begin position="28"/>
        <end position="52"/>
    </location>
</feature>
<dbReference type="AlphaFoldDB" id="A0A7X6I165"/>
<dbReference type="PROSITE" id="PS51318">
    <property type="entry name" value="TAT"/>
    <property type="match status" value="1"/>
</dbReference>
<comment type="caution">
    <text evidence="3">The sequence shown here is derived from an EMBL/GenBank/DDBJ whole genome shotgun (WGS) entry which is preliminary data.</text>
</comment>
<evidence type="ECO:0000313" key="4">
    <source>
        <dbReference type="Proteomes" id="UP000578686"/>
    </source>
</evidence>
<gene>
    <name evidence="3" type="ORF">HCN56_21000</name>
</gene>
<feature type="non-terminal residue" evidence="3">
    <location>
        <position position="52"/>
    </location>
</feature>
<reference evidence="3 4" key="1">
    <citation type="submission" date="2020-03" db="EMBL/GenBank/DDBJ databases">
        <title>Draft genome of Streptomyces sp. ventii, isolated from the Axial Seamount in the Pacific Ocean, and resequencing of the two type strains Streptomyces lonarensis strain NCL 716 and Streptomyces bohaiensis strain 11A07.</title>
        <authorList>
            <person name="Loughran R.M."/>
            <person name="Pfannmuller K.M."/>
            <person name="Wasson B.J."/>
            <person name="Deadmond M.C."/>
            <person name="Paddock B.E."/>
            <person name="Koyack M.J."/>
            <person name="Gallegos D.A."/>
            <person name="Mitchell E.A."/>
            <person name="Ushijima B."/>
            <person name="Saw J.H."/>
            <person name="Mcphail K.L."/>
            <person name="Videau P."/>
        </authorList>
    </citation>
    <scope>NUCLEOTIDE SEQUENCE [LARGE SCALE GENOMIC DNA]</scope>
    <source>
        <strain evidence="3 4">NCL716</strain>
    </source>
</reference>
<sequence>MQRPFRRAVLVALAATAALTAAAPALAVPAPALRDPVVPDETGTPAGAPPPE</sequence>
<dbReference type="Proteomes" id="UP000578686">
    <property type="component" value="Unassembled WGS sequence"/>
</dbReference>
<feature type="region of interest" description="Disordered" evidence="1">
    <location>
        <begin position="31"/>
        <end position="52"/>
    </location>
</feature>
<proteinExistence type="predicted"/>